<reference evidence="2 3" key="1">
    <citation type="journal article" date="2013" name="PLoS Genet.">
        <title>Distinctive expansion of potential virulence genes in the genome of the oomycete fish pathogen Saprolegnia parasitica.</title>
        <authorList>
            <person name="Jiang R.H."/>
            <person name="de Bruijn I."/>
            <person name="Haas B.J."/>
            <person name="Belmonte R."/>
            <person name="Lobach L."/>
            <person name="Christie J."/>
            <person name="van den Ackerveken G."/>
            <person name="Bottin A."/>
            <person name="Bulone V."/>
            <person name="Diaz-Moreno S.M."/>
            <person name="Dumas B."/>
            <person name="Fan L."/>
            <person name="Gaulin E."/>
            <person name="Govers F."/>
            <person name="Grenville-Briggs L.J."/>
            <person name="Horner N.R."/>
            <person name="Levin J.Z."/>
            <person name="Mammella M."/>
            <person name="Meijer H.J."/>
            <person name="Morris P."/>
            <person name="Nusbaum C."/>
            <person name="Oome S."/>
            <person name="Phillips A.J."/>
            <person name="van Rooyen D."/>
            <person name="Rzeszutek E."/>
            <person name="Saraiva M."/>
            <person name="Secombes C.J."/>
            <person name="Seidl M.F."/>
            <person name="Snel B."/>
            <person name="Stassen J.H."/>
            <person name="Sykes S."/>
            <person name="Tripathy S."/>
            <person name="van den Berg H."/>
            <person name="Vega-Arreguin J.C."/>
            <person name="Wawra S."/>
            <person name="Young S.K."/>
            <person name="Zeng Q."/>
            <person name="Dieguez-Uribeondo J."/>
            <person name="Russ C."/>
            <person name="Tyler B.M."/>
            <person name="van West P."/>
        </authorList>
    </citation>
    <scope>NUCLEOTIDE SEQUENCE [LARGE SCALE GENOMIC DNA]</scope>
    <source>
        <strain evidence="2 3">CBS 223.65</strain>
    </source>
</reference>
<dbReference type="Proteomes" id="UP000030745">
    <property type="component" value="Unassembled WGS sequence"/>
</dbReference>
<feature type="signal peptide" evidence="1">
    <location>
        <begin position="1"/>
        <end position="31"/>
    </location>
</feature>
<feature type="chain" id="PRO_5001634097" evidence="1">
    <location>
        <begin position="32"/>
        <end position="135"/>
    </location>
</feature>
<dbReference type="GeneID" id="24134482"/>
<keyword evidence="1" id="KW-0732">Signal</keyword>
<dbReference type="AlphaFoldDB" id="A0A067C3U1"/>
<organism evidence="2 3">
    <name type="scientific">Saprolegnia parasitica (strain CBS 223.65)</name>
    <dbReference type="NCBI Taxonomy" id="695850"/>
    <lineage>
        <taxon>Eukaryota</taxon>
        <taxon>Sar</taxon>
        <taxon>Stramenopiles</taxon>
        <taxon>Oomycota</taxon>
        <taxon>Saprolegniomycetes</taxon>
        <taxon>Saprolegniales</taxon>
        <taxon>Saprolegniaceae</taxon>
        <taxon>Saprolegnia</taxon>
    </lineage>
</organism>
<dbReference type="RefSeq" id="XP_012207831.1">
    <property type="nucleotide sequence ID" value="XM_012352441.1"/>
</dbReference>
<dbReference type="EMBL" id="KK583287">
    <property type="protein sequence ID" value="KDO21487.1"/>
    <property type="molecule type" value="Genomic_DNA"/>
</dbReference>
<evidence type="ECO:0000256" key="1">
    <source>
        <dbReference type="SAM" id="SignalP"/>
    </source>
</evidence>
<dbReference type="VEuPathDB" id="FungiDB:SPRG_12531"/>
<dbReference type="KEGG" id="spar:SPRG_12531"/>
<dbReference type="OMA" id="LVRLKFW"/>
<name>A0A067C3U1_SAPPC</name>
<gene>
    <name evidence="2" type="ORF">SPRG_12531</name>
</gene>
<dbReference type="OrthoDB" id="76720at2759"/>
<accession>A0A067C3U1</accession>
<proteinExistence type="predicted"/>
<sequence length="135" mass="14812">MSLGPLPSRSHDGSSKAVFLVAWCTLAVVRATSGVCSWGSKTALLYVQASCLADSTGETIVIPGQSTLLVRLKFWGRRDARDAPYFTHSDRLLDVFAFGIPYTTEVTQQKSFSVAQRPKLLELALYRDASHTESE</sequence>
<protein>
    <submittedName>
        <fullName evidence="2">Uncharacterized protein</fullName>
    </submittedName>
</protein>
<keyword evidence="3" id="KW-1185">Reference proteome</keyword>
<evidence type="ECO:0000313" key="3">
    <source>
        <dbReference type="Proteomes" id="UP000030745"/>
    </source>
</evidence>
<evidence type="ECO:0000313" key="2">
    <source>
        <dbReference type="EMBL" id="KDO21487.1"/>
    </source>
</evidence>